<dbReference type="Pfam" id="PF07735">
    <property type="entry name" value="FBA_2"/>
    <property type="match status" value="1"/>
</dbReference>
<keyword evidence="3" id="KW-1185">Reference proteome</keyword>
<dbReference type="OMA" id="FNTPTIC"/>
<organism evidence="3">
    <name type="scientific">Caenorhabditis brenneri</name>
    <name type="common">Nematode worm</name>
    <dbReference type="NCBI Taxonomy" id="135651"/>
    <lineage>
        <taxon>Eukaryota</taxon>
        <taxon>Metazoa</taxon>
        <taxon>Ecdysozoa</taxon>
        <taxon>Nematoda</taxon>
        <taxon>Chromadorea</taxon>
        <taxon>Rhabditida</taxon>
        <taxon>Rhabditina</taxon>
        <taxon>Rhabditomorpha</taxon>
        <taxon>Rhabditoidea</taxon>
        <taxon>Rhabditidae</taxon>
        <taxon>Peloderinae</taxon>
        <taxon>Caenorhabditis</taxon>
    </lineage>
</organism>
<name>G0NDL1_CAEBE</name>
<evidence type="ECO:0000259" key="1">
    <source>
        <dbReference type="Pfam" id="PF07735"/>
    </source>
</evidence>
<dbReference type="Proteomes" id="UP000008068">
    <property type="component" value="Unassembled WGS sequence"/>
</dbReference>
<protein>
    <recommendedName>
        <fullName evidence="1">Sdz-33 F-box domain-containing protein</fullName>
    </recommendedName>
</protein>
<dbReference type="AlphaFoldDB" id="G0NDL1"/>
<accession>G0NDL1</accession>
<dbReference type="InParanoid" id="G0NDL1"/>
<sequence length="339" mass="39246">MTNAHSFPLLRLPLLAAIKGIQLMNVREQFKLSKLSKRLLFIVKTSVKKQSFKLDIKLRKEFPVKIKSRTARNKYVFNFQPGLDYPDLESIQNFIVHVASVFSDLTISLDFNDARYPRYLMDLVPLTKNLNLTRGFLRAFTDRPDDELCRFIFKECNDFKRIYMYCRTTPDFELSPEQTGAFCTDQFVINDPWFSMNHVLQSFMDCKKLDLLSLDFSVTDVNKFLRNWIQGSGVNYLICNVSGGGEVRMESLLKGITAVPEPEVMISSDGLGRLRHYGCFIIEQSNGVKGVVSRCWNKLFVLSTVFELENGEKYGNWREEEFYEVETDDESADGEDYYG</sequence>
<dbReference type="PANTHER" id="PTHR21503">
    <property type="entry name" value="F-BOX-CONTAINING HYPOTHETICAL PROTEIN C.ELEGANS"/>
    <property type="match status" value="1"/>
</dbReference>
<dbReference type="OrthoDB" id="5911088at2759"/>
<dbReference type="STRING" id="135651.G0NDL1"/>
<evidence type="ECO:0000313" key="3">
    <source>
        <dbReference type="Proteomes" id="UP000008068"/>
    </source>
</evidence>
<dbReference type="HOGENOM" id="CLU_066306_0_0_1"/>
<dbReference type="InterPro" id="IPR012885">
    <property type="entry name" value="F-box_Sdz-33"/>
</dbReference>
<feature type="domain" description="Sdz-33 F-box" evidence="1">
    <location>
        <begin position="186"/>
        <end position="232"/>
    </location>
</feature>
<dbReference type="EMBL" id="GL379868">
    <property type="protein sequence ID" value="EGT58424.1"/>
    <property type="molecule type" value="Genomic_DNA"/>
</dbReference>
<dbReference type="PANTHER" id="PTHR21503:SF8">
    <property type="entry name" value="F-BOX ASSOCIATED DOMAIN-CONTAINING PROTEIN-RELATED"/>
    <property type="match status" value="1"/>
</dbReference>
<proteinExistence type="predicted"/>
<gene>
    <name evidence="2" type="ORF">CAEBREN_10408</name>
</gene>
<evidence type="ECO:0000313" key="2">
    <source>
        <dbReference type="EMBL" id="EGT58424.1"/>
    </source>
</evidence>
<reference evidence="3" key="1">
    <citation type="submission" date="2011-07" db="EMBL/GenBank/DDBJ databases">
        <authorList>
            <consortium name="Caenorhabditis brenneri Sequencing and Analysis Consortium"/>
            <person name="Wilson R.K."/>
        </authorList>
    </citation>
    <scope>NUCLEOTIDE SEQUENCE [LARGE SCALE GENOMIC DNA]</scope>
    <source>
        <strain evidence="3">PB2801</strain>
    </source>
</reference>